<keyword evidence="2" id="KW-1185">Reference proteome</keyword>
<reference evidence="1" key="2">
    <citation type="journal article" date="2016" name="Fungal Biol.">
        <title>Ochratoxin A production by Penicillium thymicola.</title>
        <authorList>
            <person name="Nguyen H.D.T."/>
            <person name="McMullin D.R."/>
            <person name="Ponomareva E."/>
            <person name="Riley R."/>
            <person name="Pomraning K.R."/>
            <person name="Baker S.E."/>
            <person name="Seifert K.A."/>
        </authorList>
    </citation>
    <scope>NUCLEOTIDE SEQUENCE</scope>
    <source>
        <strain evidence="1">DAOM 180753</strain>
    </source>
</reference>
<dbReference type="AlphaFoldDB" id="A0AAI9TIY5"/>
<dbReference type="EMBL" id="LACB01000129">
    <property type="protein sequence ID" value="KAJ9488132.1"/>
    <property type="molecule type" value="Genomic_DNA"/>
</dbReference>
<gene>
    <name evidence="1" type="ORF">VN97_g5168</name>
</gene>
<dbReference type="Proteomes" id="UP001227192">
    <property type="component" value="Unassembled WGS sequence"/>
</dbReference>
<protein>
    <submittedName>
        <fullName evidence="1">Uncharacterized protein</fullName>
    </submittedName>
</protein>
<proteinExistence type="predicted"/>
<evidence type="ECO:0000313" key="1">
    <source>
        <dbReference type="EMBL" id="KAJ9488132.1"/>
    </source>
</evidence>
<name>A0AAI9TIY5_PENTH</name>
<evidence type="ECO:0000313" key="2">
    <source>
        <dbReference type="Proteomes" id="UP001227192"/>
    </source>
</evidence>
<accession>A0AAI9TIY5</accession>
<comment type="caution">
    <text evidence="1">The sequence shown here is derived from an EMBL/GenBank/DDBJ whole genome shotgun (WGS) entry which is preliminary data.</text>
</comment>
<organism evidence="1 2">
    <name type="scientific">Penicillium thymicola</name>
    <dbReference type="NCBI Taxonomy" id="293382"/>
    <lineage>
        <taxon>Eukaryota</taxon>
        <taxon>Fungi</taxon>
        <taxon>Dikarya</taxon>
        <taxon>Ascomycota</taxon>
        <taxon>Pezizomycotina</taxon>
        <taxon>Eurotiomycetes</taxon>
        <taxon>Eurotiomycetidae</taxon>
        <taxon>Eurotiales</taxon>
        <taxon>Aspergillaceae</taxon>
        <taxon>Penicillium</taxon>
    </lineage>
</organism>
<sequence>MRQSDRDRDLDFAKPPVAIDFGFLAPKGTRVSVRTVQTSGAAQPRESPFFFCASRPLTIPAAKVSALQIPVLRDFPETKASISTATKHP</sequence>
<reference evidence="1" key="1">
    <citation type="submission" date="2015-06" db="EMBL/GenBank/DDBJ databases">
        <authorList>
            <person name="Nguyen H."/>
        </authorList>
    </citation>
    <scope>NUCLEOTIDE SEQUENCE</scope>
    <source>
        <strain evidence="1">DAOM 180753</strain>
    </source>
</reference>